<keyword evidence="7" id="KW-1185">Reference proteome</keyword>
<dbReference type="PROSITE" id="PS01031">
    <property type="entry name" value="SHSP"/>
    <property type="match status" value="1"/>
</dbReference>
<evidence type="ECO:0000313" key="4">
    <source>
        <dbReference type="EMBL" id="KRT54581.1"/>
    </source>
</evidence>
<sequence>MKITRYDPWQMMEELRRDMDRAFTPQLQREDTTHVVGGDWVPAVDIKEEDDRYVLHADIPGVDPEKIEVTMENGVLTIRGERHIEHEEERENFRRIERSHGVFYRRFTLPEHADAEAITATGKDGVLEVIIPKTTTPTARRIEVTH</sequence>
<evidence type="ECO:0000313" key="6">
    <source>
        <dbReference type="Proteomes" id="UP000051276"/>
    </source>
</evidence>
<protein>
    <submittedName>
        <fullName evidence="4">Heat shock protein Hsp20</fullName>
    </submittedName>
</protein>
<dbReference type="Proteomes" id="UP000051276">
    <property type="component" value="Unassembled WGS sequence"/>
</dbReference>
<evidence type="ECO:0000256" key="1">
    <source>
        <dbReference type="PROSITE-ProRule" id="PRU00285"/>
    </source>
</evidence>
<dbReference type="OrthoDB" id="9792695at2"/>
<keyword evidence="4" id="KW-0346">Stress response</keyword>
<dbReference type="AlphaFoldDB" id="A0A0T5YWR6"/>
<evidence type="ECO:0000256" key="2">
    <source>
        <dbReference type="RuleBase" id="RU003616"/>
    </source>
</evidence>
<dbReference type="PATRIC" id="fig|54398.3.peg.1214"/>
<evidence type="ECO:0000313" key="7">
    <source>
        <dbReference type="Proteomes" id="UP000051634"/>
    </source>
</evidence>
<dbReference type="EMBL" id="LMXI01000103">
    <property type="protein sequence ID" value="KRT59674.1"/>
    <property type="molecule type" value="Genomic_DNA"/>
</dbReference>
<comment type="similarity">
    <text evidence="1 2">Belongs to the small heat shock protein (HSP20) family.</text>
</comment>
<dbReference type="InterPro" id="IPR008978">
    <property type="entry name" value="HSP20-like_chaperone"/>
</dbReference>
<proteinExistence type="inferred from homology"/>
<dbReference type="InterPro" id="IPR031107">
    <property type="entry name" value="Small_HSP"/>
</dbReference>
<dbReference type="Gene3D" id="2.60.40.790">
    <property type="match status" value="1"/>
</dbReference>
<reference evidence="6 7" key="1">
    <citation type="submission" date="2015-11" db="EMBL/GenBank/DDBJ databases">
        <title>The genome of Candidatus Endoriftia persephone in Ridgeia piscesae and population structure of the North Eastern Pacific vestimentiferan symbionts.</title>
        <authorList>
            <person name="Perez M."/>
            <person name="Juniper K.S."/>
        </authorList>
    </citation>
    <scope>NUCLEOTIDE SEQUENCE [LARGE SCALE GENOMIC DNA]</scope>
    <source>
        <strain evidence="5">Ind10</strain>
        <strain evidence="4">Ind11</strain>
    </source>
</reference>
<gene>
    <name evidence="4" type="ORF">Ga0074115_107111</name>
    <name evidence="5" type="ORF">Ga0076813_15915</name>
</gene>
<dbReference type="Proteomes" id="UP000051634">
    <property type="component" value="Unassembled WGS sequence"/>
</dbReference>
<dbReference type="STRING" id="54398.Ga0074115_107111"/>
<evidence type="ECO:0000313" key="5">
    <source>
        <dbReference type="EMBL" id="KRT59674.1"/>
    </source>
</evidence>
<dbReference type="PANTHER" id="PTHR11527">
    <property type="entry name" value="HEAT-SHOCK PROTEIN 20 FAMILY MEMBER"/>
    <property type="match status" value="1"/>
</dbReference>
<dbReference type="CDD" id="cd06464">
    <property type="entry name" value="ACD_sHsps-like"/>
    <property type="match status" value="1"/>
</dbReference>
<evidence type="ECO:0000259" key="3">
    <source>
        <dbReference type="PROSITE" id="PS01031"/>
    </source>
</evidence>
<dbReference type="EMBL" id="LDXT01000090">
    <property type="protein sequence ID" value="KRT54581.1"/>
    <property type="molecule type" value="Genomic_DNA"/>
</dbReference>
<comment type="caution">
    <text evidence="4">The sequence shown here is derived from an EMBL/GenBank/DDBJ whole genome shotgun (WGS) entry which is preliminary data.</text>
</comment>
<dbReference type="InterPro" id="IPR002068">
    <property type="entry name" value="A-crystallin/Hsp20_dom"/>
</dbReference>
<name>A0A0T5YWR6_9GAMM</name>
<accession>A0A0T5YWR6</accession>
<feature type="domain" description="SHSP" evidence="3">
    <location>
        <begin position="35"/>
        <end position="146"/>
    </location>
</feature>
<dbReference type="RefSeq" id="WP_005960924.1">
    <property type="nucleotide sequence ID" value="NZ_KQ556866.1"/>
</dbReference>
<organism evidence="4 7">
    <name type="scientific">endosymbiont of Ridgeia piscesae</name>
    <dbReference type="NCBI Taxonomy" id="54398"/>
    <lineage>
        <taxon>Bacteria</taxon>
        <taxon>Pseudomonadati</taxon>
        <taxon>Pseudomonadota</taxon>
        <taxon>Gammaproteobacteria</taxon>
        <taxon>sulfur-oxidizing symbionts</taxon>
    </lineage>
</organism>
<dbReference type="Pfam" id="PF00011">
    <property type="entry name" value="HSP20"/>
    <property type="match status" value="1"/>
</dbReference>
<dbReference type="SUPFAM" id="SSF49764">
    <property type="entry name" value="HSP20-like chaperones"/>
    <property type="match status" value="1"/>
</dbReference>